<proteinExistence type="predicted"/>
<dbReference type="SUPFAM" id="SSF53335">
    <property type="entry name" value="S-adenosyl-L-methionine-dependent methyltransferases"/>
    <property type="match status" value="1"/>
</dbReference>
<dbReference type="RefSeq" id="WP_179360481.1">
    <property type="nucleotide sequence ID" value="NZ_CP026993.1"/>
</dbReference>
<dbReference type="AlphaFoldDB" id="A0A7D5M2S2"/>
<dbReference type="Gene3D" id="2.20.25.10">
    <property type="match status" value="1"/>
</dbReference>
<keyword evidence="3" id="KW-1185">Reference proteome</keyword>
<dbReference type="PANTHER" id="PTHR43861:SF6">
    <property type="entry name" value="METHYLTRANSFERASE TYPE 11"/>
    <property type="match status" value="1"/>
</dbReference>
<organism evidence="2 3">
    <name type="scientific">Nitrosopumilus cobalaminigenes</name>
    <dbReference type="NCBI Taxonomy" id="1470066"/>
    <lineage>
        <taxon>Archaea</taxon>
        <taxon>Nitrososphaerota</taxon>
        <taxon>Nitrososphaeria</taxon>
        <taxon>Nitrosopumilales</taxon>
        <taxon>Nitrosopumilaceae</taxon>
        <taxon>Nitrosopumilus</taxon>
    </lineage>
</organism>
<name>A0A7D5M2S2_9ARCH</name>
<dbReference type="Gene3D" id="3.40.50.150">
    <property type="entry name" value="Vaccinia Virus protein VP39"/>
    <property type="match status" value="1"/>
</dbReference>
<accession>A0A7D5M2S2</accession>
<evidence type="ECO:0000259" key="1">
    <source>
        <dbReference type="Pfam" id="PF08241"/>
    </source>
</evidence>
<dbReference type="InterPro" id="IPR013216">
    <property type="entry name" value="Methyltransf_11"/>
</dbReference>
<dbReference type="GeneID" id="56059853"/>
<dbReference type="SUPFAM" id="SSF158997">
    <property type="entry name" value="Trm112p-like"/>
    <property type="match status" value="1"/>
</dbReference>
<keyword evidence="2" id="KW-0489">Methyltransferase</keyword>
<dbReference type="OrthoDB" id="6467at2157"/>
<dbReference type="GO" id="GO:0008757">
    <property type="term" value="F:S-adenosylmethionine-dependent methyltransferase activity"/>
    <property type="evidence" value="ECO:0007669"/>
    <property type="project" value="InterPro"/>
</dbReference>
<dbReference type="GO" id="GO:0032259">
    <property type="term" value="P:methylation"/>
    <property type="evidence" value="ECO:0007669"/>
    <property type="project" value="UniProtKB-KW"/>
</dbReference>
<evidence type="ECO:0000313" key="2">
    <source>
        <dbReference type="EMBL" id="QLH03367.1"/>
    </source>
</evidence>
<keyword evidence="2" id="KW-0808">Transferase</keyword>
<dbReference type="EMBL" id="CP026993">
    <property type="protein sequence ID" value="QLH03367.1"/>
    <property type="molecule type" value="Genomic_DNA"/>
</dbReference>
<gene>
    <name evidence="2" type="ORF">C5F47_07310</name>
</gene>
<dbReference type="Proteomes" id="UP000509771">
    <property type="component" value="Chromosome"/>
</dbReference>
<dbReference type="Pfam" id="PF03966">
    <property type="entry name" value="Trm112p"/>
    <property type="match status" value="1"/>
</dbReference>
<reference evidence="2 3" key="1">
    <citation type="submission" date="2018-02" db="EMBL/GenBank/DDBJ databases">
        <title>Complete genome of Nitrosopumilus cobalaminigenes HCA1.</title>
        <authorList>
            <person name="Qin W."/>
            <person name="Zheng Y."/>
            <person name="Stahl D.A."/>
        </authorList>
    </citation>
    <scope>NUCLEOTIDE SEQUENCE [LARGE SCALE GENOMIC DNA]</scope>
    <source>
        <strain evidence="2 3">HCA1</strain>
    </source>
</reference>
<dbReference type="InterPro" id="IPR005651">
    <property type="entry name" value="Trm112-like"/>
</dbReference>
<sequence>MLESSLEFLRCVRCCSKLELIVFKSEREILEGMLECKKCNSKYPIIEKIPIMWDNFSKYLSLRKKLGGQIYGLIENSTLKQFCKISLSNVKKIDDDRTDLEERWSKIYQNSKSSKFYSHMKKSIDFVKKSNLVLEYGCSIGIMTSFLAQSHDMVFGIDRSFTALRIAKKLYKNNLDYVVADFLSPVFGKSKFDLVLALNVLELVEPLKLLNYISKQIDTGHFIITDPYDFDRGINSVKNPLNEKSLRTNLEKFGFKIASKTKSPSHITWELKLNPRAKLNYDVDLIICKK</sequence>
<dbReference type="InterPro" id="IPR029063">
    <property type="entry name" value="SAM-dependent_MTases_sf"/>
</dbReference>
<protein>
    <submittedName>
        <fullName evidence="2">Methyltransferase type 11</fullName>
    </submittedName>
</protein>
<dbReference type="KEGG" id="ncl:C5F47_07310"/>
<evidence type="ECO:0000313" key="3">
    <source>
        <dbReference type="Proteomes" id="UP000509771"/>
    </source>
</evidence>
<dbReference type="Pfam" id="PF08241">
    <property type="entry name" value="Methyltransf_11"/>
    <property type="match status" value="1"/>
</dbReference>
<dbReference type="CDD" id="cd02440">
    <property type="entry name" value="AdoMet_MTases"/>
    <property type="match status" value="1"/>
</dbReference>
<dbReference type="PANTHER" id="PTHR43861">
    <property type="entry name" value="TRANS-ACONITATE 2-METHYLTRANSFERASE-RELATED"/>
    <property type="match status" value="1"/>
</dbReference>
<feature type="domain" description="Methyltransferase type 11" evidence="1">
    <location>
        <begin position="134"/>
        <end position="214"/>
    </location>
</feature>